<organism evidence="8 9">
    <name type="scientific">Lodderomyces beijingensis</name>
    <dbReference type="NCBI Taxonomy" id="1775926"/>
    <lineage>
        <taxon>Eukaryota</taxon>
        <taxon>Fungi</taxon>
        <taxon>Dikarya</taxon>
        <taxon>Ascomycota</taxon>
        <taxon>Saccharomycotina</taxon>
        <taxon>Pichiomycetes</taxon>
        <taxon>Debaryomycetaceae</taxon>
        <taxon>Candida/Lodderomyces clade</taxon>
        <taxon>Lodderomyces</taxon>
    </lineage>
</organism>
<keyword evidence="5" id="KW-0539">Nucleus</keyword>
<evidence type="ECO:0000259" key="7">
    <source>
        <dbReference type="Pfam" id="PF05460"/>
    </source>
</evidence>
<keyword evidence="9" id="KW-1185">Reference proteome</keyword>
<comment type="subcellular location">
    <subcellularLocation>
        <location evidence="1">Nucleus</location>
    </subcellularLocation>
</comment>
<dbReference type="GeneID" id="92208235"/>
<sequence length="376" mass="43143">MSNAHINQAVKELIPAYGGPKTAKLIGYINSLYNLSVRSYRVLPNHAEIGRYHLCAYVIIEKYRTLFELPQPDISRIPIQPHVASKLLDDFRDFVGQISAGGTPTSTPKKKATENSLSTTPREKMRQSSSPLKRLHMAAAAAAAAAEEEEEEEEEDNETSNTRESARENKRSRPPLSPKKDVTPANPTQRKKYRYDLKNVSIVDFITFCNTFYIPAVFTKQMLNTFYLHKHKFAKKTDWSLACGIVYTAYTRINHRLLASKVGSKSELMALLLQYQKGGLSKQALDSWCSLVEEWVKNECWVQEIEKQYVYANKANKSEQERKENRARIGENWDLLERYGAMIHGEHLFQSPTQRAYFDTWTGNALKIIERQNQEE</sequence>
<evidence type="ECO:0000313" key="8">
    <source>
        <dbReference type="EMBL" id="CAK9438815.1"/>
    </source>
</evidence>
<dbReference type="EMBL" id="OZ022407">
    <property type="protein sequence ID" value="CAK9438815.1"/>
    <property type="molecule type" value="Genomic_DNA"/>
</dbReference>
<evidence type="ECO:0000256" key="1">
    <source>
        <dbReference type="ARBA" id="ARBA00004123"/>
    </source>
</evidence>
<dbReference type="RefSeq" id="XP_066829977.1">
    <property type="nucleotide sequence ID" value="XM_066973105.1"/>
</dbReference>
<name>A0ABP0ZKZ7_9ASCO</name>
<feature type="compositionally biased region" description="Acidic residues" evidence="6">
    <location>
        <begin position="146"/>
        <end position="158"/>
    </location>
</feature>
<keyword evidence="3" id="KW-0235">DNA replication</keyword>
<comment type="similarity">
    <text evidence="2">Belongs to the ORC6 family.</text>
</comment>
<evidence type="ECO:0000256" key="5">
    <source>
        <dbReference type="ARBA" id="ARBA00023242"/>
    </source>
</evidence>
<gene>
    <name evidence="8" type="ORF">LODBEIA_P30390</name>
</gene>
<dbReference type="InterPro" id="IPR016811">
    <property type="entry name" value="ORC6_fun"/>
</dbReference>
<dbReference type="Pfam" id="PF05460">
    <property type="entry name" value="ORC6"/>
    <property type="match status" value="1"/>
</dbReference>
<dbReference type="PIRSF" id="PIRSF022941">
    <property type="entry name" value="ORC6_fun"/>
    <property type="match status" value="1"/>
</dbReference>
<evidence type="ECO:0000256" key="6">
    <source>
        <dbReference type="SAM" id="MobiDB-lite"/>
    </source>
</evidence>
<evidence type="ECO:0000256" key="4">
    <source>
        <dbReference type="ARBA" id="ARBA00023125"/>
    </source>
</evidence>
<dbReference type="Proteomes" id="UP001497383">
    <property type="component" value="Chromosome 3"/>
</dbReference>
<dbReference type="InterPro" id="IPR008721">
    <property type="entry name" value="ORC6_cyclin_first"/>
</dbReference>
<feature type="domain" description="ORC6 first cyclin-like" evidence="7">
    <location>
        <begin position="11"/>
        <end position="93"/>
    </location>
</feature>
<evidence type="ECO:0000256" key="2">
    <source>
        <dbReference type="ARBA" id="ARBA00010840"/>
    </source>
</evidence>
<keyword evidence="4" id="KW-0238">DNA-binding</keyword>
<reference evidence="8 9" key="1">
    <citation type="submission" date="2024-03" db="EMBL/GenBank/DDBJ databases">
        <authorList>
            <person name="Brejova B."/>
        </authorList>
    </citation>
    <scope>NUCLEOTIDE SEQUENCE [LARGE SCALE GENOMIC DNA]</scope>
    <source>
        <strain evidence="8 9">CBS 14171</strain>
    </source>
</reference>
<evidence type="ECO:0000313" key="9">
    <source>
        <dbReference type="Proteomes" id="UP001497383"/>
    </source>
</evidence>
<proteinExistence type="inferred from homology"/>
<accession>A0ABP0ZKZ7</accession>
<feature type="region of interest" description="Disordered" evidence="6">
    <location>
        <begin position="98"/>
        <end position="190"/>
    </location>
</feature>
<protein>
    <recommendedName>
        <fullName evidence="7">ORC6 first cyclin-like domain-containing protein</fullName>
    </recommendedName>
</protein>
<evidence type="ECO:0000256" key="3">
    <source>
        <dbReference type="ARBA" id="ARBA00022705"/>
    </source>
</evidence>